<feature type="transmembrane region" description="Helical" evidence="8">
    <location>
        <begin position="109"/>
        <end position="133"/>
    </location>
</feature>
<comment type="subcellular location">
    <subcellularLocation>
        <location evidence="1 8">Cell membrane</location>
        <topology evidence="1 8">Multi-pass membrane protein</topology>
    </subcellularLocation>
</comment>
<dbReference type="AlphaFoldDB" id="A0A1H5MHL0"/>
<proteinExistence type="inferred from homology"/>
<evidence type="ECO:0000313" key="10">
    <source>
        <dbReference type="EMBL" id="SEE88892.1"/>
    </source>
</evidence>
<dbReference type="EMBL" id="FNUC01000003">
    <property type="protein sequence ID" value="SEE88892.1"/>
    <property type="molecule type" value="Genomic_DNA"/>
</dbReference>
<sequence>MTRARSPEDEATLGRRGSWLLGGPMLVFVVAMFGYPAYLVLRTSVASGDGLDSGGFSLTHYVTFFTDSLYLDALLNTFVIAVVSTAITAVLGLLYAYEITRRPGLRTVLLLLLVLPLLVNGVVRIYGLQLGMISLDRVLLDLGLRDTPLGLQYSFAGIIIALVMFQFPFMALAIYAGLSRLDVSLVEAAQTLGAPRRAVLLRVVLPLAVPGLVAGSVLTFAAAAGTFIVPAMMGGGRVNTIPQMIYTSVSQTSQWATASAFAVVLVAILAVSILYSLRRGLRSTAGTR</sequence>
<feature type="domain" description="ABC transmembrane type-1" evidence="9">
    <location>
        <begin position="74"/>
        <end position="276"/>
    </location>
</feature>
<dbReference type="CDD" id="cd06261">
    <property type="entry name" value="TM_PBP2"/>
    <property type="match status" value="1"/>
</dbReference>
<feature type="transmembrane region" description="Helical" evidence="8">
    <location>
        <begin position="199"/>
        <end position="232"/>
    </location>
</feature>
<dbReference type="RefSeq" id="WP_069111744.1">
    <property type="nucleotide sequence ID" value="NZ_FNUC01000003.1"/>
</dbReference>
<comment type="similarity">
    <text evidence="2">Belongs to the binding-protein-dependent transport system permease family. CysTW subfamily.</text>
</comment>
<dbReference type="GO" id="GO:0055085">
    <property type="term" value="P:transmembrane transport"/>
    <property type="evidence" value="ECO:0007669"/>
    <property type="project" value="InterPro"/>
</dbReference>
<dbReference type="PANTHER" id="PTHR42929">
    <property type="entry name" value="INNER MEMBRANE ABC TRANSPORTER PERMEASE PROTEIN YDCU-RELATED-RELATED"/>
    <property type="match status" value="1"/>
</dbReference>
<evidence type="ECO:0000313" key="11">
    <source>
        <dbReference type="Proteomes" id="UP000181980"/>
    </source>
</evidence>
<keyword evidence="7 8" id="KW-0472">Membrane</keyword>
<evidence type="ECO:0000256" key="7">
    <source>
        <dbReference type="ARBA" id="ARBA00023136"/>
    </source>
</evidence>
<dbReference type="InterPro" id="IPR000515">
    <property type="entry name" value="MetI-like"/>
</dbReference>
<gene>
    <name evidence="10" type="ORF">SAMN04488561_3189</name>
</gene>
<keyword evidence="6 8" id="KW-1133">Transmembrane helix</keyword>
<dbReference type="STRING" id="561176.SAMN04488561_3189"/>
<dbReference type="OrthoDB" id="9808619at2"/>
<feature type="transmembrane region" description="Helical" evidence="8">
    <location>
        <begin position="73"/>
        <end position="97"/>
    </location>
</feature>
<dbReference type="SUPFAM" id="SSF161098">
    <property type="entry name" value="MetI-like"/>
    <property type="match status" value="1"/>
</dbReference>
<evidence type="ECO:0000259" key="9">
    <source>
        <dbReference type="PROSITE" id="PS50928"/>
    </source>
</evidence>
<evidence type="ECO:0000256" key="3">
    <source>
        <dbReference type="ARBA" id="ARBA00022448"/>
    </source>
</evidence>
<reference evidence="11" key="1">
    <citation type="submission" date="2016-10" db="EMBL/GenBank/DDBJ databases">
        <authorList>
            <person name="Varghese N."/>
            <person name="Submissions S."/>
        </authorList>
    </citation>
    <scope>NUCLEOTIDE SEQUENCE [LARGE SCALE GENOMIC DNA]</scope>
    <source>
        <strain evidence="11">DSM 45237</strain>
    </source>
</reference>
<evidence type="ECO:0000256" key="1">
    <source>
        <dbReference type="ARBA" id="ARBA00004651"/>
    </source>
</evidence>
<feature type="transmembrane region" description="Helical" evidence="8">
    <location>
        <begin position="20"/>
        <end position="41"/>
    </location>
</feature>
<keyword evidence="4" id="KW-1003">Cell membrane</keyword>
<keyword evidence="5 8" id="KW-0812">Transmembrane</keyword>
<evidence type="ECO:0000256" key="4">
    <source>
        <dbReference type="ARBA" id="ARBA00022475"/>
    </source>
</evidence>
<evidence type="ECO:0000256" key="6">
    <source>
        <dbReference type="ARBA" id="ARBA00022989"/>
    </source>
</evidence>
<keyword evidence="3 8" id="KW-0813">Transport</keyword>
<dbReference type="PROSITE" id="PS50928">
    <property type="entry name" value="ABC_TM1"/>
    <property type="match status" value="1"/>
</dbReference>
<organism evidence="10 11">
    <name type="scientific">Jiangella alba</name>
    <dbReference type="NCBI Taxonomy" id="561176"/>
    <lineage>
        <taxon>Bacteria</taxon>
        <taxon>Bacillati</taxon>
        <taxon>Actinomycetota</taxon>
        <taxon>Actinomycetes</taxon>
        <taxon>Jiangellales</taxon>
        <taxon>Jiangellaceae</taxon>
        <taxon>Jiangella</taxon>
    </lineage>
</organism>
<evidence type="ECO:0000256" key="8">
    <source>
        <dbReference type="RuleBase" id="RU363032"/>
    </source>
</evidence>
<dbReference type="Pfam" id="PF00528">
    <property type="entry name" value="BPD_transp_1"/>
    <property type="match status" value="1"/>
</dbReference>
<feature type="transmembrane region" description="Helical" evidence="8">
    <location>
        <begin position="252"/>
        <end position="275"/>
    </location>
</feature>
<evidence type="ECO:0000256" key="2">
    <source>
        <dbReference type="ARBA" id="ARBA00007069"/>
    </source>
</evidence>
<name>A0A1H5MHL0_9ACTN</name>
<protein>
    <submittedName>
        <fullName evidence="10">Spermidine/putrescine transport system permease protein</fullName>
    </submittedName>
</protein>
<feature type="transmembrane region" description="Helical" evidence="8">
    <location>
        <begin position="153"/>
        <end position="178"/>
    </location>
</feature>
<evidence type="ECO:0000256" key="5">
    <source>
        <dbReference type="ARBA" id="ARBA00022692"/>
    </source>
</evidence>
<accession>A0A1H5MHL0</accession>
<keyword evidence="11" id="KW-1185">Reference proteome</keyword>
<dbReference type="InterPro" id="IPR035906">
    <property type="entry name" value="MetI-like_sf"/>
</dbReference>
<dbReference type="Proteomes" id="UP000181980">
    <property type="component" value="Unassembled WGS sequence"/>
</dbReference>
<dbReference type="PANTHER" id="PTHR42929:SF5">
    <property type="entry name" value="ABC TRANSPORTER PERMEASE PROTEIN"/>
    <property type="match status" value="1"/>
</dbReference>
<dbReference type="Gene3D" id="1.10.3720.10">
    <property type="entry name" value="MetI-like"/>
    <property type="match status" value="1"/>
</dbReference>
<dbReference type="GO" id="GO:0005886">
    <property type="term" value="C:plasma membrane"/>
    <property type="evidence" value="ECO:0007669"/>
    <property type="project" value="UniProtKB-SubCell"/>
</dbReference>